<accession>A0A182P1U6</accession>
<evidence type="ECO:0008006" key="8">
    <source>
        <dbReference type="Google" id="ProtNLM"/>
    </source>
</evidence>
<dbReference type="SMART" id="SM01419">
    <property type="entry name" value="Thiol-ester_cl"/>
    <property type="match status" value="1"/>
</dbReference>
<evidence type="ECO:0000256" key="1">
    <source>
        <dbReference type="ARBA" id="ARBA00022729"/>
    </source>
</evidence>
<dbReference type="STRING" id="199890.A0A182P1U6"/>
<dbReference type="EnsemblMetazoa" id="AEPI000880-RA">
    <property type="protein sequence ID" value="AEPI000880-PA"/>
    <property type="gene ID" value="AEPI000880"/>
</dbReference>
<protein>
    <recommendedName>
        <fullName evidence="8">Alpha-2-macroglobulin domain-containing protein</fullName>
    </recommendedName>
</protein>
<reference evidence="6" key="2">
    <citation type="submission" date="2020-05" db="UniProtKB">
        <authorList>
            <consortium name="EnsemblMetazoa"/>
        </authorList>
    </citation>
    <scope>IDENTIFICATION</scope>
    <source>
        <strain evidence="6">Epiroticus2</strain>
    </source>
</reference>
<dbReference type="PANTHER" id="PTHR11412">
    <property type="entry name" value="MACROGLOBULIN / COMPLEMENT"/>
    <property type="match status" value="1"/>
</dbReference>
<evidence type="ECO:0000313" key="6">
    <source>
        <dbReference type="EnsemblMetazoa" id="AEPI000880-PA"/>
    </source>
</evidence>
<dbReference type="Pfam" id="PF07703">
    <property type="entry name" value="A2M_BRD"/>
    <property type="match status" value="1"/>
</dbReference>
<dbReference type="InterPro" id="IPR001599">
    <property type="entry name" value="Macroglobln_a2"/>
</dbReference>
<dbReference type="InterPro" id="IPR041813">
    <property type="entry name" value="A2M_TED"/>
</dbReference>
<name>A0A182P1U6_9DIPT</name>
<dbReference type="Gene3D" id="2.60.40.1930">
    <property type="match status" value="1"/>
</dbReference>
<dbReference type="Gene3D" id="2.60.120.1540">
    <property type="match status" value="1"/>
</dbReference>
<dbReference type="InterPro" id="IPR011626">
    <property type="entry name" value="Alpha-macroglobulin_TED"/>
</dbReference>
<dbReference type="AlphaFoldDB" id="A0A182P1U6"/>
<proteinExistence type="predicted"/>
<dbReference type="CDD" id="cd02897">
    <property type="entry name" value="A2M_2"/>
    <property type="match status" value="1"/>
</dbReference>
<keyword evidence="3" id="KW-1015">Disulfide bond</keyword>
<dbReference type="InterPro" id="IPR008930">
    <property type="entry name" value="Terpenoid_cyclase/PrenylTrfase"/>
</dbReference>
<sequence>MVTCNERMTFFVYYVVSKGNIIDSGFMRPSKTTKYPLKLNATEKMIPKAKIVVATVASRTVVYDFVDIEFKDLRNNFDLSIDEQEIKPGRQIELSMSGRPGAYVGLAAYDKGLISYSKHHDLFWEDILQVFDGFHAIGENEFDKIHSMGLFARTLDDIMFDGANDKSARDGVQVNNPISKLVAYRTNFLESWLWQNVTIGRSGKRQLIEVVPDTTTSWYLTGFSIDPVYGLGIIKKPIQFTTVQPFYIVDNLPYSIKRGEAVVLQFTLFNNLGAEYIADVTMYNVANQTEFIGRPVEDLSYTKAVSVPPKVGVPVSFLIKARKLGELAVRVKASIMLGHETDALEKVIRVMPESLVQPKMDSKFFCFDTYANQTFFINLDINKKADNGSKKIEFKLNPNLLTSVIENLDNLLAVPTGCGEQNMVRFVPNVVVLDYLNAIGSKEQTLIDKATNLLRQGYQNQMRYRQTDGSFGVWHNGGSVFLTAFVAKSMQTAAKYISEVDAAMVEKAYDWLASKQQSSGQFVEVGSVIHKDMQGGLRKSIALTSFVLTALLESESAKVKHAVVIQNGMNYLNNQIDTIYNAYDLSIATYAMWLNGHSMKDAALKRLIDMSTVTNDGKERYWDTTNKIEATAYSLLSFVMAEKYLDGIPVMHWLVNQRYVTGSFPRTQDTFVGLKAMTKLAEKISPSRNDYTIQLKYKKNTRYFYINSQDINVTNYDDIPQDVKALEINVGGIGFGLLQVVYQYSLDLRNFENRFQLDLEKQNTGSDYELKLRVCANFIPLLTDSRSNMALIEVNFPSGYV</sequence>
<evidence type="ECO:0000259" key="4">
    <source>
        <dbReference type="SMART" id="SM01359"/>
    </source>
</evidence>
<evidence type="ECO:0000256" key="3">
    <source>
        <dbReference type="ARBA" id="ARBA00023157"/>
    </source>
</evidence>
<dbReference type="Proteomes" id="UP000075885">
    <property type="component" value="Unassembled WGS sequence"/>
</dbReference>
<dbReference type="Gene3D" id="1.50.10.20">
    <property type="match status" value="1"/>
</dbReference>
<keyword evidence="1" id="KW-0732">Signal</keyword>
<dbReference type="InterPro" id="IPR036595">
    <property type="entry name" value="A-macroglobulin_rcpt-bd_sf"/>
</dbReference>
<dbReference type="InterPro" id="IPR013783">
    <property type="entry name" value="Ig-like_fold"/>
</dbReference>
<reference evidence="7" key="1">
    <citation type="submission" date="2013-03" db="EMBL/GenBank/DDBJ databases">
        <title>The Genome Sequence of Anopheles epiroticus epiroticus2.</title>
        <authorList>
            <consortium name="The Broad Institute Genomics Platform"/>
            <person name="Neafsey D.E."/>
            <person name="Howell P."/>
            <person name="Walker B."/>
            <person name="Young S.K."/>
            <person name="Zeng Q."/>
            <person name="Gargeya S."/>
            <person name="Fitzgerald M."/>
            <person name="Haas B."/>
            <person name="Abouelleil A."/>
            <person name="Allen A.W."/>
            <person name="Alvarado L."/>
            <person name="Arachchi H.M."/>
            <person name="Berlin A.M."/>
            <person name="Chapman S.B."/>
            <person name="Gainer-Dewar J."/>
            <person name="Goldberg J."/>
            <person name="Griggs A."/>
            <person name="Gujja S."/>
            <person name="Hansen M."/>
            <person name="Howarth C."/>
            <person name="Imamovic A."/>
            <person name="Ireland A."/>
            <person name="Larimer J."/>
            <person name="McCowan C."/>
            <person name="Murphy C."/>
            <person name="Pearson M."/>
            <person name="Poon T.W."/>
            <person name="Priest M."/>
            <person name="Roberts A."/>
            <person name="Saif S."/>
            <person name="Shea T."/>
            <person name="Sisk P."/>
            <person name="Sykes S."/>
            <person name="Wortman J."/>
            <person name="Nusbaum C."/>
            <person name="Birren B."/>
        </authorList>
    </citation>
    <scope>NUCLEOTIDE SEQUENCE [LARGE SCALE GENOMIC DNA]</scope>
    <source>
        <strain evidence="7">Epiroticus2</strain>
    </source>
</reference>
<dbReference type="Pfam" id="PF00207">
    <property type="entry name" value="A2M"/>
    <property type="match status" value="1"/>
</dbReference>
<feature type="domain" description="Alpha-2-macroglobulin bait region" evidence="4">
    <location>
        <begin position="2"/>
        <end position="116"/>
    </location>
</feature>
<dbReference type="Gene3D" id="2.60.40.690">
    <property type="entry name" value="Alpha-macroglobulin, receptor-binding domain"/>
    <property type="match status" value="1"/>
</dbReference>
<keyword evidence="2" id="KW-0882">Thioester bond</keyword>
<dbReference type="VEuPathDB" id="VectorBase:AEPI000880"/>
<dbReference type="InterPro" id="IPR049135">
    <property type="entry name" value="TEP1_CUB2"/>
</dbReference>
<dbReference type="SUPFAM" id="SSF49410">
    <property type="entry name" value="Alpha-macroglobulin receptor domain"/>
    <property type="match status" value="1"/>
</dbReference>
<evidence type="ECO:0000313" key="7">
    <source>
        <dbReference type="Proteomes" id="UP000075885"/>
    </source>
</evidence>
<dbReference type="InterPro" id="IPR050473">
    <property type="entry name" value="A2M/Complement_sys"/>
</dbReference>
<dbReference type="InterPro" id="IPR019742">
    <property type="entry name" value="MacrogloblnA2_CS"/>
</dbReference>
<dbReference type="Gene3D" id="2.60.40.10">
    <property type="entry name" value="Immunoglobulins"/>
    <property type="match status" value="1"/>
</dbReference>
<dbReference type="PANTHER" id="PTHR11412:SF136">
    <property type="entry name" value="CD109 ANTIGEN"/>
    <property type="match status" value="1"/>
</dbReference>
<feature type="domain" description="Alpha-2-macroglobulin" evidence="5">
    <location>
        <begin position="191"/>
        <end position="282"/>
    </location>
</feature>
<dbReference type="Pfam" id="PF21412">
    <property type="entry name" value="TEP1_CUB2"/>
    <property type="match status" value="1"/>
</dbReference>
<dbReference type="InterPro" id="IPR047565">
    <property type="entry name" value="Alpha-macroglob_thiol-ester_cl"/>
</dbReference>
<dbReference type="GO" id="GO:0004866">
    <property type="term" value="F:endopeptidase inhibitor activity"/>
    <property type="evidence" value="ECO:0007669"/>
    <property type="project" value="InterPro"/>
</dbReference>
<dbReference type="GO" id="GO:0005615">
    <property type="term" value="C:extracellular space"/>
    <property type="evidence" value="ECO:0007669"/>
    <property type="project" value="InterPro"/>
</dbReference>
<dbReference type="SUPFAM" id="SSF48239">
    <property type="entry name" value="Terpenoid cyclases/Protein prenyltransferases"/>
    <property type="match status" value="1"/>
</dbReference>
<evidence type="ECO:0000259" key="5">
    <source>
        <dbReference type="SMART" id="SM01360"/>
    </source>
</evidence>
<dbReference type="InterPro" id="IPR011625">
    <property type="entry name" value="A2M_N_BRD"/>
</dbReference>
<dbReference type="Pfam" id="PF07678">
    <property type="entry name" value="TED_complement"/>
    <property type="match status" value="1"/>
</dbReference>
<dbReference type="SMART" id="SM01359">
    <property type="entry name" value="A2M_N_2"/>
    <property type="match status" value="1"/>
</dbReference>
<keyword evidence="7" id="KW-1185">Reference proteome</keyword>
<dbReference type="Gene3D" id="2.20.130.20">
    <property type="match status" value="2"/>
</dbReference>
<evidence type="ECO:0000256" key="2">
    <source>
        <dbReference type="ARBA" id="ARBA00022966"/>
    </source>
</evidence>
<dbReference type="PROSITE" id="PS00477">
    <property type="entry name" value="ALPHA_2_MACROGLOBULIN"/>
    <property type="match status" value="1"/>
</dbReference>
<organism evidence="6 7">
    <name type="scientific">Anopheles epiroticus</name>
    <dbReference type="NCBI Taxonomy" id="199890"/>
    <lineage>
        <taxon>Eukaryota</taxon>
        <taxon>Metazoa</taxon>
        <taxon>Ecdysozoa</taxon>
        <taxon>Arthropoda</taxon>
        <taxon>Hexapoda</taxon>
        <taxon>Insecta</taxon>
        <taxon>Pterygota</taxon>
        <taxon>Neoptera</taxon>
        <taxon>Endopterygota</taxon>
        <taxon>Diptera</taxon>
        <taxon>Nematocera</taxon>
        <taxon>Culicoidea</taxon>
        <taxon>Culicidae</taxon>
        <taxon>Anophelinae</taxon>
        <taxon>Anopheles</taxon>
    </lineage>
</organism>
<dbReference type="SMART" id="SM01360">
    <property type="entry name" value="A2M"/>
    <property type="match status" value="1"/>
</dbReference>